<evidence type="ECO:0008006" key="4">
    <source>
        <dbReference type="Google" id="ProtNLM"/>
    </source>
</evidence>
<feature type="compositionally biased region" description="Low complexity" evidence="1">
    <location>
        <begin position="96"/>
        <end position="107"/>
    </location>
</feature>
<evidence type="ECO:0000313" key="2">
    <source>
        <dbReference type="EMBL" id="KIW24843.1"/>
    </source>
</evidence>
<dbReference type="RefSeq" id="XP_016245059.1">
    <property type="nucleotide sequence ID" value="XM_016397868.1"/>
</dbReference>
<feature type="region of interest" description="Disordered" evidence="1">
    <location>
        <begin position="14"/>
        <end position="36"/>
    </location>
</feature>
<accession>A0A0D2C0J3</accession>
<dbReference type="EMBL" id="KN847045">
    <property type="protein sequence ID" value="KIW24843.1"/>
    <property type="molecule type" value="Genomic_DNA"/>
</dbReference>
<reference evidence="2 3" key="1">
    <citation type="submission" date="2015-01" db="EMBL/GenBank/DDBJ databases">
        <title>The Genome Sequence of Cladophialophora immunda CBS83496.</title>
        <authorList>
            <consortium name="The Broad Institute Genomics Platform"/>
            <person name="Cuomo C."/>
            <person name="de Hoog S."/>
            <person name="Gorbushina A."/>
            <person name="Stielow B."/>
            <person name="Teixiera M."/>
            <person name="Abouelleil A."/>
            <person name="Chapman S.B."/>
            <person name="Priest M."/>
            <person name="Young S.K."/>
            <person name="Wortman J."/>
            <person name="Nusbaum C."/>
            <person name="Birren B."/>
        </authorList>
    </citation>
    <scope>NUCLEOTIDE SEQUENCE [LARGE SCALE GENOMIC DNA]</scope>
    <source>
        <strain evidence="2 3">CBS 83496</strain>
    </source>
</reference>
<dbReference type="VEuPathDB" id="FungiDB:PV07_10531"/>
<proteinExistence type="predicted"/>
<evidence type="ECO:0000256" key="1">
    <source>
        <dbReference type="SAM" id="MobiDB-lite"/>
    </source>
</evidence>
<dbReference type="Proteomes" id="UP000054466">
    <property type="component" value="Unassembled WGS sequence"/>
</dbReference>
<dbReference type="InterPro" id="IPR046347">
    <property type="entry name" value="bZIP_sf"/>
</dbReference>
<dbReference type="Gene3D" id="1.20.5.170">
    <property type="match status" value="1"/>
</dbReference>
<evidence type="ECO:0000313" key="3">
    <source>
        <dbReference type="Proteomes" id="UP000054466"/>
    </source>
</evidence>
<feature type="region of interest" description="Disordered" evidence="1">
    <location>
        <begin position="73"/>
        <end position="167"/>
    </location>
</feature>
<dbReference type="GeneID" id="27349725"/>
<keyword evidence="3" id="KW-1185">Reference proteome</keyword>
<dbReference type="OrthoDB" id="295274at2759"/>
<name>A0A0D2C0J3_9EURO</name>
<dbReference type="SUPFAM" id="SSF57959">
    <property type="entry name" value="Leucine zipper domain"/>
    <property type="match status" value="1"/>
</dbReference>
<organism evidence="2 3">
    <name type="scientific">Cladophialophora immunda</name>
    <dbReference type="NCBI Taxonomy" id="569365"/>
    <lineage>
        <taxon>Eukaryota</taxon>
        <taxon>Fungi</taxon>
        <taxon>Dikarya</taxon>
        <taxon>Ascomycota</taxon>
        <taxon>Pezizomycotina</taxon>
        <taxon>Eurotiomycetes</taxon>
        <taxon>Chaetothyriomycetidae</taxon>
        <taxon>Chaetothyriales</taxon>
        <taxon>Herpotrichiellaceae</taxon>
        <taxon>Cladophialophora</taxon>
    </lineage>
</organism>
<protein>
    <recommendedName>
        <fullName evidence="4">BZIP domain-containing protein</fullName>
    </recommendedName>
</protein>
<sequence length="303" mass="34125">MGIFESHLGMSSAGVFPATPSITDPNGYTLRDYPRSSPSDALLQIDEVGFDPQKSTALNDYQVYLASQWPEFEREDDLKSSENQVKLEPCETDKFVNTVSNSTASTNSREDGLPAKSQPAEPPRDRGKGWPRNSEVTTTTAGRNRKPTRKPSTTIEVGDSPEEQKRKQLLEKNRQAAAKWRIKNKEKTKKLQRENAYLKDQVERMKNQIQYINEIPVAHTNYKGYKSPEEIPAHLNALDNDFFIQQLTFAGYDFGEFSQMDFSGLSDTPNRLFSTSNPGASMYAPLQEFNPTAEFDVHTPAAD</sequence>
<dbReference type="GO" id="GO:0003700">
    <property type="term" value="F:DNA-binding transcription factor activity"/>
    <property type="evidence" value="ECO:0007669"/>
    <property type="project" value="InterPro"/>
</dbReference>
<dbReference type="AlphaFoldDB" id="A0A0D2C0J3"/>
<gene>
    <name evidence="2" type="ORF">PV07_10531</name>
</gene>
<dbReference type="STRING" id="569365.A0A0D2C0J3"/>
<dbReference type="CDD" id="cd14687">
    <property type="entry name" value="bZIP_ATF2"/>
    <property type="match status" value="1"/>
</dbReference>
<dbReference type="HOGENOM" id="CLU_811424_0_0_1"/>